<keyword evidence="3" id="KW-0809">Transit peptide</keyword>
<organism evidence="5 6">
    <name type="scientific">Vitis vinifera</name>
    <name type="common">Grape</name>
    <dbReference type="NCBI Taxonomy" id="29760"/>
    <lineage>
        <taxon>Eukaryota</taxon>
        <taxon>Viridiplantae</taxon>
        <taxon>Streptophyta</taxon>
        <taxon>Embryophyta</taxon>
        <taxon>Tracheophyta</taxon>
        <taxon>Spermatophyta</taxon>
        <taxon>Magnoliopsida</taxon>
        <taxon>eudicotyledons</taxon>
        <taxon>Gunneridae</taxon>
        <taxon>Pentapetalae</taxon>
        <taxon>rosids</taxon>
        <taxon>Vitales</taxon>
        <taxon>Vitaceae</taxon>
        <taxon>Viteae</taxon>
        <taxon>Vitis</taxon>
    </lineage>
</organism>
<keyword evidence="2" id="KW-0806">Transcription termination</keyword>
<dbReference type="InterPro" id="IPR038538">
    <property type="entry name" value="MTERF_sf"/>
</dbReference>
<dbReference type="Pfam" id="PF02536">
    <property type="entry name" value="mTERF"/>
    <property type="match status" value="1"/>
</dbReference>
<keyword evidence="6" id="KW-1185">Reference proteome</keyword>
<feature type="compositionally biased region" description="Acidic residues" evidence="4">
    <location>
        <begin position="63"/>
        <end position="74"/>
    </location>
</feature>
<reference evidence="5 6" key="1">
    <citation type="journal article" date="2023" name="Hortic Res">
        <title>The complete reference genome for grapevine (Vitis vinifera L.) genetics and breeding.</title>
        <authorList>
            <person name="Shi X."/>
            <person name="Cao S."/>
            <person name="Wang X."/>
            <person name="Huang S."/>
            <person name="Wang Y."/>
            <person name="Liu Z."/>
            <person name="Liu W."/>
            <person name="Leng X."/>
            <person name="Peng Y."/>
            <person name="Wang N."/>
            <person name="Wang Y."/>
            <person name="Ma Z."/>
            <person name="Xu X."/>
            <person name="Zhang F."/>
            <person name="Xue H."/>
            <person name="Zhong H."/>
            <person name="Wang Y."/>
            <person name="Zhang K."/>
            <person name="Velt A."/>
            <person name="Avia K."/>
            <person name="Holtgrawe D."/>
            <person name="Grimplet J."/>
            <person name="Matus J.T."/>
            <person name="Ware D."/>
            <person name="Wu X."/>
            <person name="Wang H."/>
            <person name="Liu C."/>
            <person name="Fang Y."/>
            <person name="Rustenholz C."/>
            <person name="Cheng Z."/>
            <person name="Xiao H."/>
            <person name="Zhou Y."/>
        </authorList>
    </citation>
    <scope>NUCLEOTIDE SEQUENCE [LARGE SCALE GENOMIC DNA]</scope>
    <source>
        <strain evidence="6">cv. Pinot noir / PN40024</strain>
        <tissue evidence="5">Leaf</tissue>
    </source>
</reference>
<evidence type="ECO:0000256" key="3">
    <source>
        <dbReference type="ARBA" id="ARBA00022946"/>
    </source>
</evidence>
<evidence type="ECO:0000256" key="1">
    <source>
        <dbReference type="ARBA" id="ARBA00007692"/>
    </source>
</evidence>
<keyword evidence="2" id="KW-0805">Transcription regulation</keyword>
<evidence type="ECO:0000256" key="4">
    <source>
        <dbReference type="SAM" id="MobiDB-lite"/>
    </source>
</evidence>
<dbReference type="PANTHER" id="PTHR13068:SF3">
    <property type="entry name" value="MITOCHONDRIAL TRANSCRIPTION TERMINATION FACTOR FAMILY PROTEIN"/>
    <property type="match status" value="1"/>
</dbReference>
<evidence type="ECO:0000313" key="6">
    <source>
        <dbReference type="Proteomes" id="UP001227230"/>
    </source>
</evidence>
<feature type="region of interest" description="Disordered" evidence="4">
    <location>
        <begin position="1"/>
        <end position="21"/>
    </location>
</feature>
<dbReference type="SMART" id="SM00733">
    <property type="entry name" value="Mterf"/>
    <property type="match status" value="10"/>
</dbReference>
<dbReference type="Gene3D" id="1.25.70.10">
    <property type="entry name" value="Transcription termination factor 3, mitochondrial"/>
    <property type="match status" value="1"/>
</dbReference>
<dbReference type="PANTHER" id="PTHR13068">
    <property type="entry name" value="CGI-12 PROTEIN-RELATED"/>
    <property type="match status" value="1"/>
</dbReference>
<name>A0ABY9CNT2_VITVI</name>
<accession>A0ABY9CNT2</accession>
<dbReference type="InterPro" id="IPR003690">
    <property type="entry name" value="MTERF"/>
</dbReference>
<dbReference type="EMBL" id="CP126656">
    <property type="protein sequence ID" value="WJZ95675.1"/>
    <property type="molecule type" value="Genomic_DNA"/>
</dbReference>
<evidence type="ECO:0000313" key="5">
    <source>
        <dbReference type="EMBL" id="WJZ95675.1"/>
    </source>
</evidence>
<gene>
    <name evidence="5" type="ORF">VitviT2T_014428</name>
</gene>
<evidence type="ECO:0008006" key="7">
    <source>
        <dbReference type="Google" id="ProtNLM"/>
    </source>
</evidence>
<sequence length="601" mass="69036">MFSKLLPIPRNFTTPSPSPTFPPLPNLPFHLKPFPHKFPSITQLSFPHYPHLPQASPSWNQQQEDEDEDEDEEEGQARAAVSEILRESGVSEEESVEIALNSPKYVKMLVDGVRDLEEWNAWKKGAEEAESFKEKVYRLAREKGDYGRLAFLESIGLSLSSALSVARYLSSESLPGLIEKVRFVKQMFFSEGNDEGFLGKNARRMMMYLSIPIDEDLQQTLSFFEKIEARRGGLDILCSKDASFGYLVESFPRLLLLSVESHLKPMMKFLEDIGVQRGSMRNVLLLYPPIIFYDIEKDIKPRLLAFEKIGAADKDLGRMLVKYPWIISTSIQENYEEILSFFYREKVPKSSVDSGIKSWPHLLGCSTSKLKLIVEQFGELDVRNKKLGQIIATSPQLLLQKPNEFLEVVSFLEELGFDRETVGRILGRCPEIFAANIEKTLKKKLEFLASIGIFKDHLPRVIRKYPELFVSDINRTLLPRTKYLRKTGFSKRDIAFMIRRFSPLLGYSVEEVLRPKLEFLVKTMEKPVKEVVDYPRYFSYSLEKKIKPRFWVLKVRNVDCSLKDMLAKNDEEFAAEFMDVGRTPVPSPHTSPPTSPPISPH</sequence>
<keyword evidence="2" id="KW-0804">Transcription</keyword>
<protein>
    <recommendedName>
        <fullName evidence="7">Transcription termination factor MTERF2, chloroplastic</fullName>
    </recommendedName>
</protein>
<feature type="compositionally biased region" description="Pro residues" evidence="4">
    <location>
        <begin position="585"/>
        <end position="601"/>
    </location>
</feature>
<dbReference type="Proteomes" id="UP001227230">
    <property type="component" value="Chromosome 9"/>
</dbReference>
<proteinExistence type="inferred from homology"/>
<comment type="similarity">
    <text evidence="1">Belongs to the mTERF family.</text>
</comment>
<evidence type="ECO:0000256" key="2">
    <source>
        <dbReference type="ARBA" id="ARBA00022472"/>
    </source>
</evidence>
<feature type="region of interest" description="Disordered" evidence="4">
    <location>
        <begin position="51"/>
        <end position="79"/>
    </location>
</feature>
<feature type="region of interest" description="Disordered" evidence="4">
    <location>
        <begin position="581"/>
        <end position="601"/>
    </location>
</feature>